<dbReference type="GO" id="GO:0005829">
    <property type="term" value="C:cytosol"/>
    <property type="evidence" value="ECO:0007669"/>
    <property type="project" value="TreeGrafter"/>
</dbReference>
<evidence type="ECO:0000313" key="13">
    <source>
        <dbReference type="Proteomes" id="UP000326062"/>
    </source>
</evidence>
<reference evidence="12 13" key="1">
    <citation type="submission" date="2019-06" db="EMBL/GenBank/DDBJ databases">
        <title>Discovery of a novel chromosome fission-fusion reversal in muntjac.</title>
        <authorList>
            <person name="Mudd A.B."/>
            <person name="Bredeson J.V."/>
            <person name="Baum R."/>
            <person name="Hockemeyer D."/>
            <person name="Rokhsar D.S."/>
        </authorList>
    </citation>
    <scope>NUCLEOTIDE SEQUENCE [LARGE SCALE GENOMIC DNA]</scope>
    <source>
        <strain evidence="12">UCam_UCB_Mr</strain>
        <tissue evidence="12">Fibroblast cell line</tissue>
    </source>
</reference>
<dbReference type="CDD" id="cd00371">
    <property type="entry name" value="HMA"/>
    <property type="match status" value="1"/>
</dbReference>
<comment type="caution">
    <text evidence="12">The sequence shown here is derived from an EMBL/GenBank/DDBJ whole genome shotgun (WGS) entry which is preliminary data.</text>
</comment>
<evidence type="ECO:0000256" key="2">
    <source>
        <dbReference type="ARBA" id="ARBA00022723"/>
    </source>
</evidence>
<name>A0A5N3XBX6_MUNRE</name>
<evidence type="ECO:0000256" key="9">
    <source>
        <dbReference type="ARBA" id="ARBA00040962"/>
    </source>
</evidence>
<evidence type="ECO:0000256" key="3">
    <source>
        <dbReference type="ARBA" id="ARBA00022796"/>
    </source>
</evidence>
<keyword evidence="3" id="KW-0187">Copper transport</keyword>
<keyword evidence="4" id="KW-0186">Copper</keyword>
<dbReference type="InterPro" id="IPR036163">
    <property type="entry name" value="HMA_dom_sf"/>
</dbReference>
<dbReference type="EMBL" id="VCEB01000013">
    <property type="protein sequence ID" value="KAB0370707.1"/>
    <property type="molecule type" value="Genomic_DNA"/>
</dbReference>
<dbReference type="InterPro" id="IPR051881">
    <property type="entry name" value="Copper_transport_ATOX1-like"/>
</dbReference>
<keyword evidence="13" id="KW-1185">Reference proteome</keyword>
<dbReference type="AlphaFoldDB" id="A0A5N3XBX6"/>
<keyword evidence="5" id="KW-0406">Ion transport</keyword>
<feature type="non-terminal residue" evidence="12">
    <location>
        <position position="1"/>
    </location>
</feature>
<proteinExistence type="inferred from homology"/>
<evidence type="ECO:0000313" key="12">
    <source>
        <dbReference type="EMBL" id="KAB0370707.1"/>
    </source>
</evidence>
<gene>
    <name evidence="12" type="ORF">FD755_017116</name>
</gene>
<protein>
    <recommendedName>
        <fullName evidence="9">Copper transport protein ATOX1</fullName>
    </recommendedName>
    <alternativeName>
        <fullName evidence="10">Metal transport protein ATX1</fullName>
    </alternativeName>
</protein>
<evidence type="ECO:0000256" key="7">
    <source>
        <dbReference type="ARBA" id="ARBA00037651"/>
    </source>
</evidence>
<dbReference type="GO" id="GO:0046872">
    <property type="term" value="F:metal ion binding"/>
    <property type="evidence" value="ECO:0007669"/>
    <property type="project" value="UniProtKB-KW"/>
</dbReference>
<dbReference type="GO" id="GO:0006825">
    <property type="term" value="P:copper ion transport"/>
    <property type="evidence" value="ECO:0007669"/>
    <property type="project" value="UniProtKB-KW"/>
</dbReference>
<dbReference type="InterPro" id="IPR006121">
    <property type="entry name" value="HMA_dom"/>
</dbReference>
<dbReference type="Proteomes" id="UP000326062">
    <property type="component" value="Chromosome 10"/>
</dbReference>
<dbReference type="Gene3D" id="3.30.70.100">
    <property type="match status" value="1"/>
</dbReference>
<evidence type="ECO:0000256" key="10">
    <source>
        <dbReference type="ARBA" id="ARBA00043201"/>
    </source>
</evidence>
<comment type="function">
    <text evidence="7">Binds and deliver cytosolic copper to the copper ATPase proteins. May be important in cellular antioxidant defense.</text>
</comment>
<organism evidence="12 13">
    <name type="scientific">Muntiacus reevesi</name>
    <name type="common">Reeves' muntjac</name>
    <name type="synonym">Cervus reevesi</name>
    <dbReference type="NCBI Taxonomy" id="9886"/>
    <lineage>
        <taxon>Eukaryota</taxon>
        <taxon>Metazoa</taxon>
        <taxon>Chordata</taxon>
        <taxon>Craniata</taxon>
        <taxon>Vertebrata</taxon>
        <taxon>Euteleostomi</taxon>
        <taxon>Mammalia</taxon>
        <taxon>Eutheria</taxon>
        <taxon>Laurasiatheria</taxon>
        <taxon>Artiodactyla</taxon>
        <taxon>Ruminantia</taxon>
        <taxon>Pecora</taxon>
        <taxon>Cervidae</taxon>
        <taxon>Muntiacinae</taxon>
        <taxon>Muntiacus</taxon>
    </lineage>
</organism>
<sequence>KHEFSVDMTCEACANAVTHILSKLGGKVCITSEQSVDTLLETLEKTGKAVSYLGPSQRGPGCPTCGIDPLPSSGQI</sequence>
<evidence type="ECO:0000256" key="4">
    <source>
        <dbReference type="ARBA" id="ARBA00023008"/>
    </source>
</evidence>
<evidence type="ECO:0000256" key="6">
    <source>
        <dbReference type="ARBA" id="ARBA00023186"/>
    </source>
</evidence>
<accession>A0A5N3XBX6</accession>
<dbReference type="PANTHER" id="PTHR46365">
    <property type="entry name" value="COPPER TRANSPORT PROTEIN ATOX1"/>
    <property type="match status" value="1"/>
</dbReference>
<dbReference type="PANTHER" id="PTHR46365:SF1">
    <property type="entry name" value="COPPER TRANSPORT PROTEIN ATOX1"/>
    <property type="match status" value="1"/>
</dbReference>
<evidence type="ECO:0000256" key="11">
    <source>
        <dbReference type="ARBA" id="ARBA00046351"/>
    </source>
</evidence>
<evidence type="ECO:0000256" key="5">
    <source>
        <dbReference type="ARBA" id="ARBA00023065"/>
    </source>
</evidence>
<comment type="subunit">
    <text evidence="11">Homodimer. Interacts with ATP7B. Interacts with ATP7A. Interacts (via dimer form) with SLC31A1 (via C-terminal domain); this interaction improves ATOX1 stability and controls intracellular Cu(I) levels.</text>
</comment>
<keyword evidence="1" id="KW-0813">Transport</keyword>
<evidence type="ECO:0000256" key="8">
    <source>
        <dbReference type="ARBA" id="ARBA00038171"/>
    </source>
</evidence>
<comment type="similarity">
    <text evidence="8">Belongs to the ATX1 family.</text>
</comment>
<evidence type="ECO:0000256" key="1">
    <source>
        <dbReference type="ARBA" id="ARBA00022448"/>
    </source>
</evidence>
<dbReference type="GO" id="GO:0016531">
    <property type="term" value="F:copper chaperone activity"/>
    <property type="evidence" value="ECO:0007669"/>
    <property type="project" value="TreeGrafter"/>
</dbReference>
<keyword evidence="6" id="KW-0143">Chaperone</keyword>
<dbReference type="SUPFAM" id="SSF55008">
    <property type="entry name" value="HMA, heavy metal-associated domain"/>
    <property type="match status" value="1"/>
</dbReference>
<keyword evidence="2" id="KW-0479">Metal-binding</keyword>